<dbReference type="Pfam" id="PF13456">
    <property type="entry name" value="RVT_3"/>
    <property type="match status" value="1"/>
</dbReference>
<accession>A0A8T1ZJV2</accession>
<dbReference type="Pfam" id="PF14392">
    <property type="entry name" value="zf-CCHC_4"/>
    <property type="match status" value="1"/>
</dbReference>
<dbReference type="GO" id="GO:0004523">
    <property type="term" value="F:RNA-DNA hybrid ribonuclease activity"/>
    <property type="evidence" value="ECO:0007669"/>
    <property type="project" value="InterPro"/>
</dbReference>
<gene>
    <name evidence="4" type="ORF">ISN45_Aa05g003760</name>
</gene>
<dbReference type="Proteomes" id="UP000694240">
    <property type="component" value="Chromosome 10"/>
</dbReference>
<name>A0A8T1ZJV2_9BRAS</name>
<keyword evidence="5" id="KW-1185">Reference proteome</keyword>
<feature type="region of interest" description="Disordered" evidence="2">
    <location>
        <begin position="408"/>
        <end position="440"/>
    </location>
</feature>
<feature type="compositionally biased region" description="Basic residues" evidence="2">
    <location>
        <begin position="419"/>
        <end position="435"/>
    </location>
</feature>
<dbReference type="CDD" id="cd01650">
    <property type="entry name" value="RT_nLTR_like"/>
    <property type="match status" value="1"/>
</dbReference>
<dbReference type="Pfam" id="PF00078">
    <property type="entry name" value="RVT_1"/>
    <property type="match status" value="1"/>
</dbReference>
<reference evidence="4 5" key="1">
    <citation type="submission" date="2020-12" db="EMBL/GenBank/DDBJ databases">
        <title>Concerted genomic and epigenomic changes stabilize Arabidopsis allopolyploids.</title>
        <authorList>
            <person name="Chen Z."/>
        </authorList>
    </citation>
    <scope>NUCLEOTIDE SEQUENCE [LARGE SCALE GENOMIC DNA]</scope>
    <source>
        <strain evidence="4">Allo738</strain>
        <tissue evidence="4">Leaf</tissue>
    </source>
</reference>
<dbReference type="EMBL" id="JAEFBK010000010">
    <property type="protein sequence ID" value="KAG7558744.1"/>
    <property type="molecule type" value="Genomic_DNA"/>
</dbReference>
<dbReference type="InterPro" id="IPR025558">
    <property type="entry name" value="DUF4283"/>
</dbReference>
<feature type="domain" description="Reverse transcriptase" evidence="3">
    <location>
        <begin position="931"/>
        <end position="1213"/>
    </location>
</feature>
<keyword evidence="1" id="KW-0175">Coiled coil</keyword>
<dbReference type="InterPro" id="IPR005135">
    <property type="entry name" value="Endo/exonuclease/phosphatase"/>
</dbReference>
<dbReference type="GO" id="GO:0003676">
    <property type="term" value="F:nucleic acid binding"/>
    <property type="evidence" value="ECO:0007669"/>
    <property type="project" value="InterPro"/>
</dbReference>
<dbReference type="InterPro" id="IPR025836">
    <property type="entry name" value="Zn_knuckle_CX2CX4HX4C"/>
</dbReference>
<dbReference type="InterPro" id="IPR000477">
    <property type="entry name" value="RT_dom"/>
</dbReference>
<dbReference type="Pfam" id="PF14111">
    <property type="entry name" value="DUF4283"/>
    <property type="match status" value="1"/>
</dbReference>
<protein>
    <recommendedName>
        <fullName evidence="3">Reverse transcriptase domain-containing protein</fullName>
    </recommendedName>
</protein>
<sequence length="2049" mass="233582">MSSAMDKALMAMSLEDEEEDLPFQMPDLPEYSSAIRNALSLVGRVLNPDCQVMKHLIRNMPRKWQKEGRVRGIALTKEKFQFIFDSEYDLNDVLSKGVHTYNEWALVVDRWYEHPPDNYLQFIPLWVQIWNLPINYYTQMAISSLGNLIGRVTEVAFDPDLQQIQEFVRVKVVFDVSRPLRRSKVVNLPKGGTQVVRFQYERIQKRCYECQRLTHEKDVCPVLIKARQDAALVRRQGGPVERPKKPSVLKDSDPLFGVLREDQVGVNPMTGRPRIAADVLEGMRQYLLVSDENERMLRIDKVKKSVGEVEKDPVLQKSMLSLEPPPVFHLDLNKDKGVVFGYEEERVNLKNIGEVADQSIPLLRADTSSSSRSWSVNFSNPFPQPVEANFLALSQPFQDNSTVYRTGIFEPGSSGIKPKTSKSRKRPNKSQRKAKPLSASGIAGSKELKKGLTVGVKEKRKAVDKGASTAKSTKLNPLEEIRKKYFPEMLFLMETMNSRDVVVDLQSFLGYDRVYSVEPVGKCGGLAIFWKESVKVEVKFADKNLVDLQVQMGAVNFFMTCVYGDPDFKKRKFVWERLSRIGVGRRDSWCMLGDFNDIFHNEEKIGGPKRCESVFKPFKEMVDACGMVELASSGNRFTWAGRRYDLWIQSRLDRAFGNKDWLKNFPASNQQFLEMRGSDHRPVLLKLMASQDSYKGLFRFDKRFLNKPRVEETILLSWGSISEETGLCVSDKLKSCRRALSVWKKDNNLNSQENIHKIERALEEEQSALSPRFYQIFTLKKELATAYWEEEVFWSQKSKESWMHCGDRNTKYFHNSVKNSRGKNRIEKLLDVNGNEQFSDGAKGEVAAAYFTNLFKSSNPAGFSHWFEGFLPKVTDQMNERLIRPVSSEEIRVAVFSIKPSSAPGSDGMSGLFFQHYWEIVGSQVTREVKRVFETGVLPNEWNYTHLCLIPKISHPVNMSDLRPISLCSVLYKIVSKVLVMRLKPMLSTLVSETQTAFVPERLISDNILVAHEIVHSLHTMDKFSKEFMAVKTDMSKAYDRVEWSYLRALLLALGFHITWVNWMLMCVSSVTYAVLINDTPFGMIIPERGLRQGDPLSPFLFVLCTEGLTHLLNKAQSVDSITGFQFSPHGPIVHHLLFADDSLFLCKANGEQAGVLQSILGAYGEATGQVINLAKSSITFGSKVGLPEKVLVQTTLGISKEGGASTYLGLPECFSGSKIEMLDYIKDRLKNKLSSWFSKSLSQGGKEIMLKAVAMAMPVFAMSCFKLPKTTCSNLASAMADFWWSAKDHLRKIHWLSWEKLCLPKIQGGLGFRDIGLFNQALLAKQAWRLVQTPDCLFAKFLKSRYYPDGEFLGSALGSRPSFGWRSIIHGRELLCLGLVKRVGNGKSIKVWLDYWLDDHGLRAPWIKNPIINIDLMVADLIDYEKRDWRVDKLEDQFFPDDVVKIRANKPVVSMEDFWIWKFNSSGDYSVKSGYWLASSLSVSQVALDAVAQPSLNELKIQVWKLKTEPKIKVFLWKVLSGAIPVVDLLSCRGMKVDSRCQSCGREGESIQHVLFECDFPRQVWALSDYPAPDLGFEFGSVYANIHHFLINRDNLNWPCELRRSFPWIIWRIWKNRNLFFFEGKRFSALETMVKVRSDVEDWFAAQVVEGERNALVPHVDRPSGSPGLPVSPLIWVPPPFDWVKCNVGLSWSRRNSLAGVAWVLRNDRGNVLLHSRRAFSNIDSLLEAQFLSIVWAVESMVSHKMTRVVFGVEAAVLVGVIIRPQAWPSYRYHSSEILGVLKDIADWRMVLECESSNRGANLISQSVTKDCRLQSYVAEGFPPWLLVLLLLPLSVSQIFMGFIFGKLRYIHSIVDIYGNFLLDILADIYGHNANVGDSANEATDNQLYVYFIEAYAFRIDRRLKNWNPSSKKVEKLIKLVSATKRAECRVMRWAMGEELVFSKARDYDQQSASRAFSRTIGPLLVFLGFWELTRTASYAWDSYKEDLAAAELNAKLLIISKESTAKMEETQSKAKELTDEIKTTLEDLNKKILFIAEKNEKNEKKTP</sequence>
<evidence type="ECO:0000313" key="5">
    <source>
        <dbReference type="Proteomes" id="UP000694240"/>
    </source>
</evidence>
<evidence type="ECO:0000256" key="2">
    <source>
        <dbReference type="SAM" id="MobiDB-lite"/>
    </source>
</evidence>
<evidence type="ECO:0000256" key="1">
    <source>
        <dbReference type="SAM" id="Coils"/>
    </source>
</evidence>
<evidence type="ECO:0000313" key="4">
    <source>
        <dbReference type="EMBL" id="KAG7558744.1"/>
    </source>
</evidence>
<dbReference type="Pfam" id="PF03372">
    <property type="entry name" value="Exo_endo_phos"/>
    <property type="match status" value="1"/>
</dbReference>
<comment type="caution">
    <text evidence="4">The sequence shown here is derived from an EMBL/GenBank/DDBJ whole genome shotgun (WGS) entry which is preliminary data.</text>
</comment>
<organism evidence="4 5">
    <name type="scientific">Arabidopsis thaliana x Arabidopsis arenosa</name>
    <dbReference type="NCBI Taxonomy" id="1240361"/>
    <lineage>
        <taxon>Eukaryota</taxon>
        <taxon>Viridiplantae</taxon>
        <taxon>Streptophyta</taxon>
        <taxon>Embryophyta</taxon>
        <taxon>Tracheophyta</taxon>
        <taxon>Spermatophyta</taxon>
        <taxon>Magnoliopsida</taxon>
        <taxon>eudicotyledons</taxon>
        <taxon>Gunneridae</taxon>
        <taxon>Pentapetalae</taxon>
        <taxon>rosids</taxon>
        <taxon>malvids</taxon>
        <taxon>Brassicales</taxon>
        <taxon>Brassicaceae</taxon>
        <taxon>Camelineae</taxon>
        <taxon>Arabidopsis</taxon>
    </lineage>
</organism>
<dbReference type="Pfam" id="PF13966">
    <property type="entry name" value="zf-RVT"/>
    <property type="match status" value="1"/>
</dbReference>
<dbReference type="PANTHER" id="PTHR33116">
    <property type="entry name" value="REVERSE TRANSCRIPTASE ZINC-BINDING DOMAIN-CONTAINING PROTEIN-RELATED-RELATED"/>
    <property type="match status" value="1"/>
</dbReference>
<dbReference type="PROSITE" id="PS50878">
    <property type="entry name" value="RT_POL"/>
    <property type="match status" value="1"/>
</dbReference>
<proteinExistence type="predicted"/>
<feature type="coiled-coil region" evidence="1">
    <location>
        <begin position="2002"/>
        <end position="2047"/>
    </location>
</feature>
<dbReference type="InterPro" id="IPR002156">
    <property type="entry name" value="RNaseH_domain"/>
</dbReference>
<dbReference type="PANTHER" id="PTHR33116:SF86">
    <property type="entry name" value="REVERSE TRANSCRIPTASE DOMAIN-CONTAINING PROTEIN"/>
    <property type="match status" value="1"/>
</dbReference>
<dbReference type="InterPro" id="IPR026960">
    <property type="entry name" value="RVT-Znf"/>
</dbReference>
<evidence type="ECO:0000259" key="3">
    <source>
        <dbReference type="PROSITE" id="PS50878"/>
    </source>
</evidence>